<feature type="transmembrane region" description="Helical" evidence="7">
    <location>
        <begin position="290"/>
        <end position="316"/>
    </location>
</feature>
<comment type="caution">
    <text evidence="10">The sequence shown here is derived from an EMBL/GenBank/DDBJ whole genome shotgun (WGS) entry which is preliminary data.</text>
</comment>
<dbReference type="Pfam" id="PF12704">
    <property type="entry name" value="MacB_PCD"/>
    <property type="match status" value="1"/>
</dbReference>
<comment type="subcellular location">
    <subcellularLocation>
        <location evidence="1">Cell membrane</location>
        <topology evidence="1">Multi-pass membrane protein</topology>
    </subcellularLocation>
</comment>
<feature type="domain" description="MacB-like periplasmic core" evidence="9">
    <location>
        <begin position="21"/>
        <end position="193"/>
    </location>
</feature>
<evidence type="ECO:0000256" key="7">
    <source>
        <dbReference type="SAM" id="Phobius"/>
    </source>
</evidence>
<dbReference type="Pfam" id="PF02687">
    <property type="entry name" value="FtsX"/>
    <property type="match status" value="1"/>
</dbReference>
<keyword evidence="2" id="KW-1003">Cell membrane</keyword>
<evidence type="ECO:0000259" key="9">
    <source>
        <dbReference type="Pfam" id="PF12704"/>
    </source>
</evidence>
<comment type="similarity">
    <text evidence="6">Belongs to the ABC-4 integral membrane protein family.</text>
</comment>
<evidence type="ECO:0000259" key="8">
    <source>
        <dbReference type="Pfam" id="PF02687"/>
    </source>
</evidence>
<keyword evidence="11" id="KW-1185">Reference proteome</keyword>
<evidence type="ECO:0000256" key="4">
    <source>
        <dbReference type="ARBA" id="ARBA00022989"/>
    </source>
</evidence>
<keyword evidence="4 7" id="KW-1133">Transmembrane helix</keyword>
<feature type="transmembrane region" description="Helical" evidence="7">
    <location>
        <begin position="20"/>
        <end position="38"/>
    </location>
</feature>
<dbReference type="InterPro" id="IPR003838">
    <property type="entry name" value="ABC3_permease_C"/>
</dbReference>
<dbReference type="Proteomes" id="UP000322876">
    <property type="component" value="Unassembled WGS sequence"/>
</dbReference>
<evidence type="ECO:0000256" key="5">
    <source>
        <dbReference type="ARBA" id="ARBA00023136"/>
    </source>
</evidence>
<dbReference type="PANTHER" id="PTHR30572">
    <property type="entry name" value="MEMBRANE COMPONENT OF TRANSPORTER-RELATED"/>
    <property type="match status" value="1"/>
</dbReference>
<dbReference type="RefSeq" id="WP_149267299.1">
    <property type="nucleotide sequence ID" value="NZ_VFJB01000009.1"/>
</dbReference>
<dbReference type="GO" id="GO:0022857">
    <property type="term" value="F:transmembrane transporter activity"/>
    <property type="evidence" value="ECO:0007669"/>
    <property type="project" value="TreeGrafter"/>
</dbReference>
<feature type="transmembrane region" description="Helical" evidence="7">
    <location>
        <begin position="336"/>
        <end position="359"/>
    </location>
</feature>
<feature type="transmembrane region" description="Helical" evidence="7">
    <location>
        <begin position="245"/>
        <end position="270"/>
    </location>
</feature>
<gene>
    <name evidence="10" type="ORF">FHQ18_11350</name>
</gene>
<protein>
    <submittedName>
        <fullName evidence="10">ABC transporter permease</fullName>
    </submittedName>
</protein>
<keyword evidence="5 7" id="KW-0472">Membrane</keyword>
<dbReference type="AlphaFoldDB" id="A0A5A8F5N0"/>
<evidence type="ECO:0000256" key="2">
    <source>
        <dbReference type="ARBA" id="ARBA00022475"/>
    </source>
</evidence>
<dbReference type="InterPro" id="IPR050250">
    <property type="entry name" value="Macrolide_Exporter_MacB"/>
</dbReference>
<dbReference type="EMBL" id="VFJB01000009">
    <property type="protein sequence ID" value="KAA0257157.1"/>
    <property type="molecule type" value="Genomic_DNA"/>
</dbReference>
<feature type="domain" description="ABC3 transporter permease C-terminal" evidence="8">
    <location>
        <begin position="249"/>
        <end position="366"/>
    </location>
</feature>
<evidence type="ECO:0000313" key="10">
    <source>
        <dbReference type="EMBL" id="KAA0257157.1"/>
    </source>
</evidence>
<evidence type="ECO:0000256" key="3">
    <source>
        <dbReference type="ARBA" id="ARBA00022692"/>
    </source>
</evidence>
<name>A0A5A8F5N0_9BACT</name>
<dbReference type="PANTHER" id="PTHR30572:SF4">
    <property type="entry name" value="ABC TRANSPORTER PERMEASE YTRF"/>
    <property type="match status" value="1"/>
</dbReference>
<keyword evidence="3 7" id="KW-0812">Transmembrane</keyword>
<accession>A0A5A8F5N0</accession>
<evidence type="ECO:0000313" key="11">
    <source>
        <dbReference type="Proteomes" id="UP000322876"/>
    </source>
</evidence>
<evidence type="ECO:0000256" key="1">
    <source>
        <dbReference type="ARBA" id="ARBA00004651"/>
    </source>
</evidence>
<proteinExistence type="inferred from homology"/>
<reference evidence="10 11" key="1">
    <citation type="submission" date="2019-06" db="EMBL/GenBank/DDBJ databases">
        <title>Genomic insights into carbon and energy metabolism of Deferribacter autotrophicus revealed new metabolic traits in the phylum Deferribacteres.</title>
        <authorList>
            <person name="Slobodkin A.I."/>
            <person name="Slobodkina G.B."/>
            <person name="Allioux M."/>
            <person name="Alain K."/>
            <person name="Jebbar M."/>
            <person name="Shadrin V."/>
            <person name="Kublanov I.V."/>
            <person name="Toshchakov S.V."/>
            <person name="Bonch-Osmolovskaya E.A."/>
        </authorList>
    </citation>
    <scope>NUCLEOTIDE SEQUENCE [LARGE SCALE GENOMIC DNA]</scope>
    <source>
        <strain evidence="10 11">SL50</strain>
    </source>
</reference>
<evidence type="ECO:0000256" key="6">
    <source>
        <dbReference type="ARBA" id="ARBA00038076"/>
    </source>
</evidence>
<dbReference type="GO" id="GO:0005886">
    <property type="term" value="C:plasma membrane"/>
    <property type="evidence" value="ECO:0007669"/>
    <property type="project" value="UniProtKB-SubCell"/>
</dbReference>
<organism evidence="10 11">
    <name type="scientific">Deferribacter autotrophicus</name>
    <dbReference type="NCBI Taxonomy" id="500465"/>
    <lineage>
        <taxon>Bacteria</taxon>
        <taxon>Pseudomonadati</taxon>
        <taxon>Deferribacterota</taxon>
        <taxon>Deferribacteres</taxon>
        <taxon>Deferribacterales</taxon>
        <taxon>Deferribacteraceae</taxon>
        <taxon>Deferribacter</taxon>
    </lineage>
</organism>
<sequence length="373" mass="41929">MRNDHIATKNLISRRYKTVYLILGISLSMAVIVCLYLLNRSMEETIANSFDEIGSNIVVTFKENLIGKKSLTVNDIIKINSIKNRKNIAVIAPKLIDKLKVKNIDLIAVGVDFPAEINLKKKWWILKGDKPYRSNDLLLGSYAAKKLSLNVGDKLDIYGKEFIVRAILNKTGTDDDNTIFVNLLTLQELLNKEGELSLIEVAAFCYTCPIESISSQISKKLPYADVKIISSILEQRKQTVEKFEVFSRVITTFTFITMIIFVSVVVFSNIMERLKEIGIFRTIGFRKSDIVEIFFTEAIIVGFIGGAIGYLIGFLLAKIADLKLFTEFNLNINFSFILFGIVIIVSVFIVIISTLIPAIKAANTDPIKTLNFT</sequence>
<dbReference type="OrthoDB" id="239678at2"/>
<dbReference type="InterPro" id="IPR025857">
    <property type="entry name" value="MacB_PCD"/>
</dbReference>